<organism evidence="5 6">
    <name type="scientific">Caproiciproducens faecalis</name>
    <dbReference type="NCBI Taxonomy" id="2820301"/>
    <lineage>
        <taxon>Bacteria</taxon>
        <taxon>Bacillati</taxon>
        <taxon>Bacillota</taxon>
        <taxon>Clostridia</taxon>
        <taxon>Eubacteriales</taxon>
        <taxon>Acutalibacteraceae</taxon>
        <taxon>Caproiciproducens</taxon>
    </lineage>
</organism>
<feature type="domain" description="Peptidase S26" evidence="4">
    <location>
        <begin position="2"/>
        <end position="156"/>
    </location>
</feature>
<comment type="caution">
    <text evidence="5">The sequence shown here is derived from an EMBL/GenBank/DDBJ whole genome shotgun (WGS) entry which is preliminary data.</text>
</comment>
<dbReference type="CDD" id="cd06530">
    <property type="entry name" value="S26_SPase_I"/>
    <property type="match status" value="1"/>
</dbReference>
<dbReference type="Proteomes" id="UP000719942">
    <property type="component" value="Unassembled WGS sequence"/>
</dbReference>
<dbReference type="PANTHER" id="PTHR43390:SF1">
    <property type="entry name" value="CHLOROPLAST PROCESSING PEPTIDASE"/>
    <property type="match status" value="1"/>
</dbReference>
<comment type="subcellular location">
    <subcellularLocation>
        <location evidence="1">Cell membrane</location>
        <topology evidence="1">Single-pass type II membrane protein</topology>
    </subcellularLocation>
    <subcellularLocation>
        <location evidence="3">Membrane</location>
        <topology evidence="3">Single-pass type II membrane protein</topology>
    </subcellularLocation>
</comment>
<dbReference type="NCBIfam" id="TIGR02227">
    <property type="entry name" value="sigpep_I_bact"/>
    <property type="match status" value="1"/>
</dbReference>
<reference evidence="5 6" key="1">
    <citation type="submission" date="2021-03" db="EMBL/GenBank/DDBJ databases">
        <title>Caproiciproducens sp. nov. isolated from feces of cow.</title>
        <authorList>
            <person name="Choi J.-Y."/>
        </authorList>
    </citation>
    <scope>NUCLEOTIDE SEQUENCE [LARGE SCALE GENOMIC DNA]</scope>
    <source>
        <strain evidence="5 6">AGMB10547</strain>
    </source>
</reference>
<dbReference type="Gene3D" id="2.10.109.10">
    <property type="entry name" value="Umud Fragment, subunit A"/>
    <property type="match status" value="1"/>
</dbReference>
<dbReference type="SUPFAM" id="SSF51306">
    <property type="entry name" value="LexA/Signal peptidase"/>
    <property type="match status" value="1"/>
</dbReference>
<dbReference type="EMBL" id="JAGFNZ010000007">
    <property type="protein sequence ID" value="MBW7574020.1"/>
    <property type="molecule type" value="Genomic_DNA"/>
</dbReference>
<dbReference type="Pfam" id="PF10502">
    <property type="entry name" value="Peptidase_S26"/>
    <property type="match status" value="1"/>
</dbReference>
<evidence type="ECO:0000256" key="1">
    <source>
        <dbReference type="ARBA" id="ARBA00004401"/>
    </source>
</evidence>
<evidence type="ECO:0000256" key="3">
    <source>
        <dbReference type="RuleBase" id="RU362042"/>
    </source>
</evidence>
<dbReference type="EC" id="3.4.21.89" evidence="3"/>
<comment type="similarity">
    <text evidence="2 3">Belongs to the peptidase S26 family.</text>
</comment>
<dbReference type="PANTHER" id="PTHR43390">
    <property type="entry name" value="SIGNAL PEPTIDASE I"/>
    <property type="match status" value="1"/>
</dbReference>
<evidence type="ECO:0000313" key="6">
    <source>
        <dbReference type="Proteomes" id="UP000719942"/>
    </source>
</evidence>
<dbReference type="InterPro" id="IPR019533">
    <property type="entry name" value="Peptidase_S26"/>
</dbReference>
<evidence type="ECO:0000313" key="5">
    <source>
        <dbReference type="EMBL" id="MBW7574020.1"/>
    </source>
</evidence>
<keyword evidence="3" id="KW-0645">Protease</keyword>
<dbReference type="InterPro" id="IPR036286">
    <property type="entry name" value="LexA/Signal_pep-like_sf"/>
</dbReference>
<gene>
    <name evidence="5" type="primary">lepB</name>
    <name evidence="5" type="ORF">J5W02_14495</name>
</gene>
<dbReference type="InterPro" id="IPR000223">
    <property type="entry name" value="Pept_S26A_signal_pept_1"/>
</dbReference>
<dbReference type="PRINTS" id="PR00727">
    <property type="entry name" value="LEADERPTASE"/>
</dbReference>
<protein>
    <recommendedName>
        <fullName evidence="3">Signal peptidase I</fullName>
        <ecNumber evidence="3">3.4.21.89</ecNumber>
    </recommendedName>
</protein>
<evidence type="ECO:0000259" key="4">
    <source>
        <dbReference type="Pfam" id="PF10502"/>
    </source>
</evidence>
<name>A0ABS7DRU5_9FIRM</name>
<keyword evidence="6" id="KW-1185">Reference proteome</keyword>
<sequence length="166" mass="18448">MEALIPALLVILAVFVFFFRIITVNGSSMQPNFMDSYKVLMSCTDRKFSLGDVVVVDARGTSLHELIIKRVIATEGQTVDIDFHTGTVSVNGVALDESAYIKNGITKNQYDLSFPQTVPKGRVFLLGDNRKFSDDSRSSDVGMVDKRYIIGKVKTILIPYEKFGTL</sequence>
<comment type="catalytic activity">
    <reaction evidence="3">
        <text>Cleavage of hydrophobic, N-terminal signal or leader sequences from secreted and periplasmic proteins.</text>
        <dbReference type="EC" id="3.4.21.89"/>
    </reaction>
</comment>
<proteinExistence type="inferred from homology"/>
<keyword evidence="3 5" id="KW-0378">Hydrolase</keyword>
<dbReference type="GO" id="GO:0009003">
    <property type="term" value="F:signal peptidase activity"/>
    <property type="evidence" value="ECO:0007669"/>
    <property type="project" value="UniProtKB-EC"/>
</dbReference>
<evidence type="ECO:0000256" key="2">
    <source>
        <dbReference type="ARBA" id="ARBA00009370"/>
    </source>
</evidence>
<accession>A0ABS7DRU5</accession>